<name>A0ACC3ALX4_9EURO</name>
<protein>
    <submittedName>
        <fullName evidence="1">Uncharacterized protein</fullName>
    </submittedName>
</protein>
<proteinExistence type="predicted"/>
<dbReference type="Proteomes" id="UP001177260">
    <property type="component" value="Unassembled WGS sequence"/>
</dbReference>
<comment type="caution">
    <text evidence="1">The sequence shown here is derived from an EMBL/GenBank/DDBJ whole genome shotgun (WGS) entry which is preliminary data.</text>
</comment>
<accession>A0ACC3ALX4</accession>
<sequence length="250" mass="27843">MLVQSTNPDNYKVPIATQWGFLGIMLPIFLWLSETPAYYAERDMDELGRKTLKRVNGFVKDYNLETEYAIIKNTIIEERHARMEHGQTGLTWPELIRSYLECFQRANQSGFDDAFLITTIMCSIQLFTALCLMLLTDRFGRRNMVFVSVIICTVTLLLVGVLAFVTKTAAVKAFLVFVACFWAFANSTVGSLGFAFVGEVSSQKLRARTAGVATGLSVFFSLTFNTSLPIILDPSGVNWGYKTGFSSAVG</sequence>
<organism evidence="1 2">
    <name type="scientific">Aspergillus melleus</name>
    <dbReference type="NCBI Taxonomy" id="138277"/>
    <lineage>
        <taxon>Eukaryota</taxon>
        <taxon>Fungi</taxon>
        <taxon>Dikarya</taxon>
        <taxon>Ascomycota</taxon>
        <taxon>Pezizomycotina</taxon>
        <taxon>Eurotiomycetes</taxon>
        <taxon>Eurotiomycetidae</taxon>
        <taxon>Eurotiales</taxon>
        <taxon>Aspergillaceae</taxon>
        <taxon>Aspergillus</taxon>
        <taxon>Aspergillus subgen. Circumdati</taxon>
    </lineage>
</organism>
<evidence type="ECO:0000313" key="1">
    <source>
        <dbReference type="EMBL" id="KAK1138411.1"/>
    </source>
</evidence>
<evidence type="ECO:0000313" key="2">
    <source>
        <dbReference type="Proteomes" id="UP001177260"/>
    </source>
</evidence>
<dbReference type="EMBL" id="JAOPJF010000152">
    <property type="protein sequence ID" value="KAK1138411.1"/>
    <property type="molecule type" value="Genomic_DNA"/>
</dbReference>
<keyword evidence="2" id="KW-1185">Reference proteome</keyword>
<reference evidence="1 2" key="1">
    <citation type="journal article" date="2023" name="ACS Omega">
        <title>Identification of the Neoaspergillic Acid Biosynthesis Gene Cluster by Establishing an In Vitro CRISPR-Ribonucleoprotein Genetic System in Aspergillus melleus.</title>
        <authorList>
            <person name="Yuan B."/>
            <person name="Grau M.F."/>
            <person name="Murata R.M."/>
            <person name="Torok T."/>
            <person name="Venkateswaran K."/>
            <person name="Stajich J.E."/>
            <person name="Wang C.C.C."/>
        </authorList>
    </citation>
    <scope>NUCLEOTIDE SEQUENCE [LARGE SCALE GENOMIC DNA]</scope>
    <source>
        <strain evidence="1 2">IMV 1140</strain>
    </source>
</reference>
<gene>
    <name evidence="1" type="ORF">N8T08_002627</name>
</gene>